<dbReference type="InterPro" id="IPR050256">
    <property type="entry name" value="Glycosyltransferase_2"/>
</dbReference>
<dbReference type="Pfam" id="PF00535">
    <property type="entry name" value="Glycos_transf_2"/>
    <property type="match status" value="1"/>
</dbReference>
<accession>A0A2H0BFD4</accession>
<evidence type="ECO:0000313" key="4">
    <source>
        <dbReference type="Proteomes" id="UP000228495"/>
    </source>
</evidence>
<sequence length="290" mass="32884">MKLQSIPRTIVFLALIVIVSSQAANYKPPIDNYYGLLYTPYTMAIKISAVIPGYNEEKSLPETLTRLNKVVDEVIYVDNGSTDSSMEIAKSYGAIVILEPRKQNGIGYGYALITGLLNSSGRYVVTVDADGEHEIEKIPQIVAYAQSNSIDFINCSRTTRETSKINSLIRKFGVNILNIEARILFGLPTKDILSGMWCINRNILSKLSINEGGWNLSPEIKLSAYVNKNVTYFEFPIHGTVRKEGKSQQILWKTALEHATFILWYRIATVEYEIRYFVQNFTKSFTYYIK</sequence>
<dbReference type="EMBL" id="PCSU01000059">
    <property type="protein sequence ID" value="PIP56361.1"/>
    <property type="molecule type" value="Genomic_DNA"/>
</dbReference>
<dbReference type="SUPFAM" id="SSF53448">
    <property type="entry name" value="Nucleotide-diphospho-sugar transferases"/>
    <property type="match status" value="1"/>
</dbReference>
<name>A0A2H0BFD4_UNCKA</name>
<keyword evidence="1" id="KW-0732">Signal</keyword>
<feature type="signal peptide" evidence="1">
    <location>
        <begin position="1"/>
        <end position="23"/>
    </location>
</feature>
<evidence type="ECO:0000256" key="1">
    <source>
        <dbReference type="SAM" id="SignalP"/>
    </source>
</evidence>
<reference evidence="3 4" key="1">
    <citation type="submission" date="2017-09" db="EMBL/GenBank/DDBJ databases">
        <title>Depth-based differentiation of microbial function through sediment-hosted aquifers and enrichment of novel symbionts in the deep terrestrial subsurface.</title>
        <authorList>
            <person name="Probst A.J."/>
            <person name="Ladd B."/>
            <person name="Jarett J.K."/>
            <person name="Geller-Mcgrath D.E."/>
            <person name="Sieber C.M."/>
            <person name="Emerson J.B."/>
            <person name="Anantharaman K."/>
            <person name="Thomas B.C."/>
            <person name="Malmstrom R."/>
            <person name="Stieglmeier M."/>
            <person name="Klingl A."/>
            <person name="Woyke T."/>
            <person name="Ryan C.M."/>
            <person name="Banfield J.F."/>
        </authorList>
    </citation>
    <scope>NUCLEOTIDE SEQUENCE [LARGE SCALE GENOMIC DNA]</scope>
    <source>
        <strain evidence="3">CG22_combo_CG10-13_8_21_14_all_39_12</strain>
    </source>
</reference>
<feature type="chain" id="PRO_5013580779" description="Glycosyltransferase 2-like domain-containing protein" evidence="1">
    <location>
        <begin position="24"/>
        <end position="290"/>
    </location>
</feature>
<organism evidence="3 4">
    <name type="scientific">candidate division WWE3 bacterium CG22_combo_CG10-13_8_21_14_all_39_12</name>
    <dbReference type="NCBI Taxonomy" id="1975094"/>
    <lineage>
        <taxon>Bacteria</taxon>
        <taxon>Katanobacteria</taxon>
    </lineage>
</organism>
<gene>
    <name evidence="3" type="ORF">COX05_03465</name>
</gene>
<comment type="caution">
    <text evidence="3">The sequence shown here is derived from an EMBL/GenBank/DDBJ whole genome shotgun (WGS) entry which is preliminary data.</text>
</comment>
<evidence type="ECO:0000313" key="3">
    <source>
        <dbReference type="EMBL" id="PIP56361.1"/>
    </source>
</evidence>
<dbReference type="Proteomes" id="UP000228495">
    <property type="component" value="Unassembled WGS sequence"/>
</dbReference>
<dbReference type="Gene3D" id="3.90.550.10">
    <property type="entry name" value="Spore Coat Polysaccharide Biosynthesis Protein SpsA, Chain A"/>
    <property type="match status" value="1"/>
</dbReference>
<dbReference type="PANTHER" id="PTHR48090:SF7">
    <property type="entry name" value="RFBJ PROTEIN"/>
    <property type="match status" value="1"/>
</dbReference>
<feature type="domain" description="Glycosyltransferase 2-like" evidence="2">
    <location>
        <begin position="48"/>
        <end position="206"/>
    </location>
</feature>
<protein>
    <recommendedName>
        <fullName evidence="2">Glycosyltransferase 2-like domain-containing protein</fullName>
    </recommendedName>
</protein>
<dbReference type="InterPro" id="IPR029044">
    <property type="entry name" value="Nucleotide-diphossugar_trans"/>
</dbReference>
<dbReference type="AlphaFoldDB" id="A0A2H0BFD4"/>
<evidence type="ECO:0000259" key="2">
    <source>
        <dbReference type="Pfam" id="PF00535"/>
    </source>
</evidence>
<dbReference type="PANTHER" id="PTHR48090">
    <property type="entry name" value="UNDECAPRENYL-PHOSPHATE 4-DEOXY-4-FORMAMIDO-L-ARABINOSE TRANSFERASE-RELATED"/>
    <property type="match status" value="1"/>
</dbReference>
<proteinExistence type="predicted"/>
<dbReference type="InterPro" id="IPR001173">
    <property type="entry name" value="Glyco_trans_2-like"/>
</dbReference>
<dbReference type="CDD" id="cd04179">
    <property type="entry name" value="DPM_DPG-synthase_like"/>
    <property type="match status" value="1"/>
</dbReference>